<reference evidence="3" key="1">
    <citation type="journal article" date="2016" name="Genome Announc.">
        <title>Revised genome sequence of the purple photosynthetic bacterium Blastochloris viridis.</title>
        <authorList>
            <person name="Liu L.N."/>
            <person name="Faulkner M."/>
            <person name="Liu X."/>
            <person name="Huang F."/>
            <person name="Darby A.C."/>
            <person name="Hall N."/>
        </authorList>
    </citation>
    <scope>NUCLEOTIDE SEQUENCE [LARGE SCALE GENOMIC DNA]</scope>
    <source>
        <strain evidence="3">ATCC 19567 / DSM 133 / F</strain>
    </source>
</reference>
<dbReference type="EMBL" id="LN907867">
    <property type="protein sequence ID" value="CUU42805.1"/>
    <property type="molecule type" value="Genomic_DNA"/>
</dbReference>
<evidence type="ECO:0000256" key="1">
    <source>
        <dbReference type="SAM" id="MobiDB-lite"/>
    </source>
</evidence>
<feature type="region of interest" description="Disordered" evidence="1">
    <location>
        <begin position="91"/>
        <end position="132"/>
    </location>
</feature>
<dbReference type="RefSeq" id="WP_055037796.1">
    <property type="nucleotide sequence ID" value="NZ_AP014854.2"/>
</dbReference>
<organism evidence="2 3">
    <name type="scientific">Blastochloris viridis</name>
    <name type="common">Rhodopseudomonas viridis</name>
    <dbReference type="NCBI Taxonomy" id="1079"/>
    <lineage>
        <taxon>Bacteria</taxon>
        <taxon>Pseudomonadati</taxon>
        <taxon>Pseudomonadota</taxon>
        <taxon>Alphaproteobacteria</taxon>
        <taxon>Hyphomicrobiales</taxon>
        <taxon>Blastochloridaceae</taxon>
        <taxon>Blastochloris</taxon>
    </lineage>
</organism>
<proteinExistence type="predicted"/>
<dbReference type="Proteomes" id="UP000065734">
    <property type="component" value="Chromosome I"/>
</dbReference>
<sequence>MMFLVKVAFWLAVLVLLIPTGGDSSHRSDQVGAGDAMSAAYAAVDDLRGFCGRQPEVCEIAGRVGSTFTEKAQVGAKMLYEFLKDQAGDHGGATVTGSVTEPAAPKPEAPSLAPDEMQMPWRGPENPPRRRS</sequence>
<dbReference type="Pfam" id="PF17264">
    <property type="entry name" value="DUF5330"/>
    <property type="match status" value="1"/>
</dbReference>
<name>A0A0P0JN48_BLAVI</name>
<keyword evidence="3" id="KW-1185">Reference proteome</keyword>
<dbReference type="OrthoDB" id="7923950at2"/>
<dbReference type="InterPro" id="IPR035220">
    <property type="entry name" value="DUF5330"/>
</dbReference>
<dbReference type="AlphaFoldDB" id="A0A0P0JN48"/>
<accession>A0A0P0JN48</accession>
<gene>
    <name evidence="2" type="ORF">BVIRIDIS_18200</name>
</gene>
<evidence type="ECO:0000313" key="3">
    <source>
        <dbReference type="Proteomes" id="UP000065734"/>
    </source>
</evidence>
<evidence type="ECO:0008006" key="4">
    <source>
        <dbReference type="Google" id="ProtNLM"/>
    </source>
</evidence>
<protein>
    <recommendedName>
        <fullName evidence="4">DUF5330 domain-containing protein</fullName>
    </recommendedName>
</protein>
<evidence type="ECO:0000313" key="2">
    <source>
        <dbReference type="EMBL" id="CUU42805.1"/>
    </source>
</evidence>
<dbReference type="KEGG" id="bvr:BVIR_2374"/>